<dbReference type="eggNOG" id="KOG4297">
    <property type="taxonomic scope" value="Eukaryota"/>
</dbReference>
<organism evidence="4">
    <name type="scientific">Caenorhabditis brenneri</name>
    <name type="common">Nematode worm</name>
    <dbReference type="NCBI Taxonomy" id="135651"/>
    <lineage>
        <taxon>Eukaryota</taxon>
        <taxon>Metazoa</taxon>
        <taxon>Ecdysozoa</taxon>
        <taxon>Nematoda</taxon>
        <taxon>Chromadorea</taxon>
        <taxon>Rhabditida</taxon>
        <taxon>Rhabditina</taxon>
        <taxon>Rhabditomorpha</taxon>
        <taxon>Rhabditoidea</taxon>
        <taxon>Rhabditidae</taxon>
        <taxon>Peloderinae</taxon>
        <taxon>Caenorhabditis</taxon>
    </lineage>
</organism>
<dbReference type="Gene3D" id="3.10.100.10">
    <property type="entry name" value="Mannose-Binding Protein A, subunit A"/>
    <property type="match status" value="1"/>
</dbReference>
<evidence type="ECO:0000256" key="2">
    <source>
        <dbReference type="SAM" id="SignalP"/>
    </source>
</evidence>
<evidence type="ECO:0000313" key="3">
    <source>
        <dbReference type="EMBL" id="EGT31775.1"/>
    </source>
</evidence>
<feature type="region of interest" description="Disordered" evidence="1">
    <location>
        <begin position="44"/>
        <end position="74"/>
    </location>
</feature>
<proteinExistence type="predicted"/>
<dbReference type="STRING" id="135651.G0NIB5"/>
<dbReference type="InterPro" id="IPR016186">
    <property type="entry name" value="C-type_lectin-like/link_sf"/>
</dbReference>
<feature type="chain" id="PRO_5003405208" description="C-type lectin domain-containing protein" evidence="2">
    <location>
        <begin position="18"/>
        <end position="262"/>
    </location>
</feature>
<feature type="compositionally biased region" description="Low complexity" evidence="1">
    <location>
        <begin position="47"/>
        <end position="63"/>
    </location>
</feature>
<sequence length="262" mass="28901">MIIILFIIPFILPLCQACLSTIPPEEYYPTATLPEVTTFMSTVAAASSTTEPDTESSTVVSSTQKEEETPSEPQCPFGFVRFTRTPSADNLNTAVWCMKGVYQETPILIRDADALCRPNGGELTTLGSEEEREYFINELNATLQSFGIPYGSIAVDGRRIPVCATIDPAVLGSEACSPTKAFVLNQKNTSPTFAWDNWAPGEPSSTSKDNEFEDCIQFVFDPDRESRSSRFNDFFCNMEVAPHDPENPLYWNFGALCGTLPV</sequence>
<dbReference type="PANTHER" id="PTHR23124">
    <property type="entry name" value="C-TYPE LECTIN DOMAIN-CONTAINING PROTEIN-RELATED-RELATED"/>
    <property type="match status" value="1"/>
</dbReference>
<feature type="signal peptide" evidence="2">
    <location>
        <begin position="1"/>
        <end position="17"/>
    </location>
</feature>
<evidence type="ECO:0008006" key="5">
    <source>
        <dbReference type="Google" id="ProtNLM"/>
    </source>
</evidence>
<keyword evidence="4" id="KW-1185">Reference proteome</keyword>
<dbReference type="PANTHER" id="PTHR23124:SF143">
    <property type="entry name" value="C-TYPE LECTIN DOMAIN-CONTAINING PROTEIN 141"/>
    <property type="match status" value="1"/>
</dbReference>
<dbReference type="OrthoDB" id="5871463at2759"/>
<dbReference type="InParanoid" id="G0NIB5"/>
<dbReference type="AlphaFoldDB" id="G0NIB5"/>
<name>G0NIB5_CAEBE</name>
<reference evidence="4" key="1">
    <citation type="submission" date="2011-07" db="EMBL/GenBank/DDBJ databases">
        <authorList>
            <consortium name="Caenorhabditis brenneri Sequencing and Analysis Consortium"/>
            <person name="Wilson R.K."/>
        </authorList>
    </citation>
    <scope>NUCLEOTIDE SEQUENCE [LARGE SCALE GENOMIC DNA]</scope>
    <source>
        <strain evidence="4">PB2801</strain>
    </source>
</reference>
<evidence type="ECO:0000256" key="1">
    <source>
        <dbReference type="SAM" id="MobiDB-lite"/>
    </source>
</evidence>
<dbReference type="CDD" id="cd00037">
    <property type="entry name" value="CLECT"/>
    <property type="match status" value="1"/>
</dbReference>
<accession>G0NIB5</accession>
<dbReference type="SUPFAM" id="SSF56436">
    <property type="entry name" value="C-type lectin-like"/>
    <property type="match status" value="1"/>
</dbReference>
<dbReference type="EMBL" id="GL379889">
    <property type="protein sequence ID" value="EGT31775.1"/>
    <property type="molecule type" value="Genomic_DNA"/>
</dbReference>
<evidence type="ECO:0000313" key="4">
    <source>
        <dbReference type="Proteomes" id="UP000008068"/>
    </source>
</evidence>
<dbReference type="FunCoup" id="G0NIB5">
    <property type="interactions" value="1897"/>
</dbReference>
<keyword evidence="2" id="KW-0732">Signal</keyword>
<protein>
    <recommendedName>
        <fullName evidence="5">C-type lectin domain-containing protein</fullName>
    </recommendedName>
</protein>
<gene>
    <name evidence="3" type="ORF">CAEBREN_25167</name>
</gene>
<dbReference type="InterPro" id="IPR016187">
    <property type="entry name" value="CTDL_fold"/>
</dbReference>
<dbReference type="Proteomes" id="UP000008068">
    <property type="component" value="Unassembled WGS sequence"/>
</dbReference>
<dbReference type="HOGENOM" id="CLU_079716_0_0_1"/>